<dbReference type="Proteomes" id="UP001152523">
    <property type="component" value="Unassembled WGS sequence"/>
</dbReference>
<keyword evidence="2" id="KW-1185">Reference proteome</keyword>
<protein>
    <submittedName>
        <fullName evidence="1">Uncharacterized protein</fullName>
    </submittedName>
</protein>
<evidence type="ECO:0000313" key="1">
    <source>
        <dbReference type="EMBL" id="CAH9059088.1"/>
    </source>
</evidence>
<sequence>MSPPPSNISQVFFPHRITASTRAPSVDTARLYFDSLLRLSSSPVNGSRCEWRTDADRVSIVIFFFFISSIASRSKSIGHFRSRSANVGGQRLGYVRSTVLEVGDKPEQPDDLFLRCLAASAWFQIRASVVGGYGGGLTR</sequence>
<dbReference type="EMBL" id="CAMAPF010000008">
    <property type="protein sequence ID" value="CAH9059088.1"/>
    <property type="molecule type" value="Genomic_DNA"/>
</dbReference>
<evidence type="ECO:0000313" key="2">
    <source>
        <dbReference type="Proteomes" id="UP001152523"/>
    </source>
</evidence>
<comment type="caution">
    <text evidence="1">The sequence shown here is derived from an EMBL/GenBank/DDBJ whole genome shotgun (WGS) entry which is preliminary data.</text>
</comment>
<organism evidence="1 2">
    <name type="scientific">Cuscuta epithymum</name>
    <dbReference type="NCBI Taxonomy" id="186058"/>
    <lineage>
        <taxon>Eukaryota</taxon>
        <taxon>Viridiplantae</taxon>
        <taxon>Streptophyta</taxon>
        <taxon>Embryophyta</taxon>
        <taxon>Tracheophyta</taxon>
        <taxon>Spermatophyta</taxon>
        <taxon>Magnoliopsida</taxon>
        <taxon>eudicotyledons</taxon>
        <taxon>Gunneridae</taxon>
        <taxon>Pentapetalae</taxon>
        <taxon>asterids</taxon>
        <taxon>lamiids</taxon>
        <taxon>Solanales</taxon>
        <taxon>Convolvulaceae</taxon>
        <taxon>Cuscuteae</taxon>
        <taxon>Cuscuta</taxon>
        <taxon>Cuscuta subgen. Cuscuta</taxon>
    </lineage>
</organism>
<gene>
    <name evidence="1" type="ORF">CEPIT_LOCUS1341</name>
</gene>
<proteinExistence type="predicted"/>
<reference evidence="1" key="1">
    <citation type="submission" date="2022-07" db="EMBL/GenBank/DDBJ databases">
        <authorList>
            <person name="Macas J."/>
            <person name="Novak P."/>
            <person name="Neumann P."/>
        </authorList>
    </citation>
    <scope>NUCLEOTIDE SEQUENCE</scope>
</reference>
<name>A0AAV0C1U9_9ASTE</name>
<dbReference type="AlphaFoldDB" id="A0AAV0C1U9"/>
<accession>A0AAV0C1U9</accession>